<sequence length="310" mass="34073">MPSLQAARASNAKLHLQYPIAVVVGGTNGIGAALALKIAEYSKNPNIHIVGRNATAAEKVLASLRSANKEGVYTFHKCDVSLFSEVRPLTTALSQELPYISHLVLSPGMLTTQGRTPVTPGGPDVKMTLHYYTRFLFLRDLTDLLVKGTEQWPSRDTSKVQVMTVLDSKRADFRSVKWDDLGLEKNFSLGNAANHCMAMNDLLMQRLASKHPRITFTHSYPSIVSTAIFDRPHLSPWIATPSRILANTFGSTPEDCAEWFLAGMHRDGGDGKPRFIDSKGDDLKGKSAGTEKQVEDVWRHSEEVVDGGAR</sequence>
<name>A0A5C3QGR7_9AGAR</name>
<dbReference type="Gene3D" id="3.40.50.720">
    <property type="entry name" value="NAD(P)-binding Rossmann-like Domain"/>
    <property type="match status" value="1"/>
</dbReference>
<dbReference type="EMBL" id="ML178829">
    <property type="protein sequence ID" value="TFL00320.1"/>
    <property type="molecule type" value="Genomic_DNA"/>
</dbReference>
<feature type="compositionally biased region" description="Basic and acidic residues" evidence="2">
    <location>
        <begin position="270"/>
        <end position="285"/>
    </location>
</feature>
<dbReference type="STRING" id="1884261.A0A5C3QGR7"/>
<evidence type="ECO:0000256" key="2">
    <source>
        <dbReference type="SAM" id="MobiDB-lite"/>
    </source>
</evidence>
<feature type="region of interest" description="Disordered" evidence="2">
    <location>
        <begin position="270"/>
        <end position="294"/>
    </location>
</feature>
<dbReference type="InterPro" id="IPR052228">
    <property type="entry name" value="Sec_Metab_Biosynth_Oxidored"/>
</dbReference>
<dbReference type="AlphaFoldDB" id="A0A5C3QGR7"/>
<dbReference type="GO" id="GO:0016491">
    <property type="term" value="F:oxidoreductase activity"/>
    <property type="evidence" value="ECO:0007669"/>
    <property type="project" value="UniProtKB-KW"/>
</dbReference>
<organism evidence="3 4">
    <name type="scientific">Pterulicium gracile</name>
    <dbReference type="NCBI Taxonomy" id="1884261"/>
    <lineage>
        <taxon>Eukaryota</taxon>
        <taxon>Fungi</taxon>
        <taxon>Dikarya</taxon>
        <taxon>Basidiomycota</taxon>
        <taxon>Agaricomycotina</taxon>
        <taxon>Agaricomycetes</taxon>
        <taxon>Agaricomycetidae</taxon>
        <taxon>Agaricales</taxon>
        <taxon>Pleurotineae</taxon>
        <taxon>Pterulaceae</taxon>
        <taxon>Pterulicium</taxon>
    </lineage>
</organism>
<dbReference type="PANTHER" id="PTHR47534:SF3">
    <property type="entry name" value="ALCOHOL DEHYDROGENASE-LIKE C-TERMINAL DOMAIN-CONTAINING PROTEIN"/>
    <property type="match status" value="1"/>
</dbReference>
<reference evidence="3 4" key="1">
    <citation type="journal article" date="2019" name="Nat. Ecol. Evol.">
        <title>Megaphylogeny resolves global patterns of mushroom evolution.</title>
        <authorList>
            <person name="Varga T."/>
            <person name="Krizsan K."/>
            <person name="Foldi C."/>
            <person name="Dima B."/>
            <person name="Sanchez-Garcia M."/>
            <person name="Sanchez-Ramirez S."/>
            <person name="Szollosi G.J."/>
            <person name="Szarkandi J.G."/>
            <person name="Papp V."/>
            <person name="Albert L."/>
            <person name="Andreopoulos W."/>
            <person name="Angelini C."/>
            <person name="Antonin V."/>
            <person name="Barry K.W."/>
            <person name="Bougher N.L."/>
            <person name="Buchanan P."/>
            <person name="Buyck B."/>
            <person name="Bense V."/>
            <person name="Catcheside P."/>
            <person name="Chovatia M."/>
            <person name="Cooper J."/>
            <person name="Damon W."/>
            <person name="Desjardin D."/>
            <person name="Finy P."/>
            <person name="Geml J."/>
            <person name="Haridas S."/>
            <person name="Hughes K."/>
            <person name="Justo A."/>
            <person name="Karasinski D."/>
            <person name="Kautmanova I."/>
            <person name="Kiss B."/>
            <person name="Kocsube S."/>
            <person name="Kotiranta H."/>
            <person name="LaButti K.M."/>
            <person name="Lechner B.E."/>
            <person name="Liimatainen K."/>
            <person name="Lipzen A."/>
            <person name="Lukacs Z."/>
            <person name="Mihaltcheva S."/>
            <person name="Morgado L.N."/>
            <person name="Niskanen T."/>
            <person name="Noordeloos M.E."/>
            <person name="Ohm R.A."/>
            <person name="Ortiz-Santana B."/>
            <person name="Ovrebo C."/>
            <person name="Racz N."/>
            <person name="Riley R."/>
            <person name="Savchenko A."/>
            <person name="Shiryaev A."/>
            <person name="Soop K."/>
            <person name="Spirin V."/>
            <person name="Szebenyi C."/>
            <person name="Tomsovsky M."/>
            <person name="Tulloss R.E."/>
            <person name="Uehling J."/>
            <person name="Grigoriev I.V."/>
            <person name="Vagvolgyi C."/>
            <person name="Papp T."/>
            <person name="Martin F.M."/>
            <person name="Miettinen O."/>
            <person name="Hibbett D.S."/>
            <person name="Nagy L.G."/>
        </authorList>
    </citation>
    <scope>NUCLEOTIDE SEQUENCE [LARGE SCALE GENOMIC DNA]</scope>
    <source>
        <strain evidence="3 4">CBS 309.79</strain>
    </source>
</reference>
<evidence type="ECO:0008006" key="5">
    <source>
        <dbReference type="Google" id="ProtNLM"/>
    </source>
</evidence>
<evidence type="ECO:0000256" key="1">
    <source>
        <dbReference type="ARBA" id="ARBA00023002"/>
    </source>
</evidence>
<gene>
    <name evidence="3" type="ORF">BDV98DRAFT_112138</name>
</gene>
<keyword evidence="4" id="KW-1185">Reference proteome</keyword>
<keyword evidence="1" id="KW-0560">Oxidoreductase</keyword>
<dbReference type="InterPro" id="IPR036291">
    <property type="entry name" value="NAD(P)-bd_dom_sf"/>
</dbReference>
<dbReference type="PANTHER" id="PTHR47534">
    <property type="entry name" value="YALI0E05731P"/>
    <property type="match status" value="1"/>
</dbReference>
<evidence type="ECO:0000313" key="3">
    <source>
        <dbReference type="EMBL" id="TFL00320.1"/>
    </source>
</evidence>
<accession>A0A5C3QGR7</accession>
<dbReference type="OrthoDB" id="2898509at2759"/>
<dbReference type="Pfam" id="PF00106">
    <property type="entry name" value="adh_short"/>
    <property type="match status" value="1"/>
</dbReference>
<dbReference type="SUPFAM" id="SSF51735">
    <property type="entry name" value="NAD(P)-binding Rossmann-fold domains"/>
    <property type="match status" value="1"/>
</dbReference>
<protein>
    <recommendedName>
        <fullName evidence="5">NAD(P)-binding protein</fullName>
    </recommendedName>
</protein>
<dbReference type="InterPro" id="IPR002347">
    <property type="entry name" value="SDR_fam"/>
</dbReference>
<proteinExistence type="predicted"/>
<evidence type="ECO:0000313" key="4">
    <source>
        <dbReference type="Proteomes" id="UP000305067"/>
    </source>
</evidence>
<dbReference type="Proteomes" id="UP000305067">
    <property type="component" value="Unassembled WGS sequence"/>
</dbReference>